<protein>
    <submittedName>
        <fullName evidence="3">Uncharacterized protein LOC115886975</fullName>
    </submittedName>
</protein>
<dbReference type="Proteomes" id="UP000504635">
    <property type="component" value="Unplaced"/>
</dbReference>
<proteinExistence type="predicted"/>
<dbReference type="RefSeq" id="XP_030762162.1">
    <property type="nucleotide sequence ID" value="XM_030906302.1"/>
</dbReference>
<name>A0A6J2YFG0_SITOR</name>
<sequence>MTPFLTPVRARVRWTGNDNLDLIRAYYRATNGEQNKTGYRIRLYEQWISLRPDFSRESQQLADQLRSVLRRKRLVLDRLKQAVLAESQEPEQEQNDNLNEISETTHNTPQSRERASLIRRQSRHSVIPHPEENIVTEEIGRIFEKYLMKYSGVDFLSRPRLPKIKYNNQTKSTVAIMNRTLSQYLLQSLSLQNTCNLIYCAAVAVSHVTGLRIGEMVQSSNHKPQIPPWKRRLENKIKDIRVTIRVLHTYLTNDNKINK</sequence>
<dbReference type="GeneID" id="115886975"/>
<dbReference type="OrthoDB" id="2194416at2759"/>
<evidence type="ECO:0000313" key="2">
    <source>
        <dbReference type="Proteomes" id="UP000504635"/>
    </source>
</evidence>
<feature type="region of interest" description="Disordered" evidence="1">
    <location>
        <begin position="86"/>
        <end position="120"/>
    </location>
</feature>
<reference evidence="3" key="1">
    <citation type="submission" date="2025-08" db="UniProtKB">
        <authorList>
            <consortium name="RefSeq"/>
        </authorList>
    </citation>
    <scope>IDENTIFICATION</scope>
    <source>
        <tissue evidence="3">Gonads</tissue>
    </source>
</reference>
<evidence type="ECO:0000256" key="1">
    <source>
        <dbReference type="SAM" id="MobiDB-lite"/>
    </source>
</evidence>
<dbReference type="KEGG" id="soy:115886975"/>
<dbReference type="InParanoid" id="A0A6J2YFG0"/>
<keyword evidence="2" id="KW-1185">Reference proteome</keyword>
<feature type="compositionally biased region" description="Polar residues" evidence="1">
    <location>
        <begin position="95"/>
        <end position="110"/>
    </location>
</feature>
<accession>A0A6J2YFG0</accession>
<organism evidence="2 3">
    <name type="scientific">Sitophilus oryzae</name>
    <name type="common">Rice weevil</name>
    <name type="synonym">Curculio oryzae</name>
    <dbReference type="NCBI Taxonomy" id="7048"/>
    <lineage>
        <taxon>Eukaryota</taxon>
        <taxon>Metazoa</taxon>
        <taxon>Ecdysozoa</taxon>
        <taxon>Arthropoda</taxon>
        <taxon>Hexapoda</taxon>
        <taxon>Insecta</taxon>
        <taxon>Pterygota</taxon>
        <taxon>Neoptera</taxon>
        <taxon>Endopterygota</taxon>
        <taxon>Coleoptera</taxon>
        <taxon>Polyphaga</taxon>
        <taxon>Cucujiformia</taxon>
        <taxon>Curculionidae</taxon>
        <taxon>Dryophthorinae</taxon>
        <taxon>Sitophilus</taxon>
    </lineage>
</organism>
<evidence type="ECO:0000313" key="3">
    <source>
        <dbReference type="RefSeq" id="XP_030762162.1"/>
    </source>
</evidence>
<gene>
    <name evidence="3" type="primary">LOC115886975</name>
</gene>
<dbReference type="AlphaFoldDB" id="A0A6J2YFG0"/>